<accession>A0A6M2B7S1</accession>
<comment type="subcellular location">
    <subcellularLocation>
        <location evidence="1 8">Cytoplasm</location>
    </subcellularLocation>
</comment>
<dbReference type="FunFam" id="1.10.3930.10:FF:000002">
    <property type="entry name" value="Arginine deiminase"/>
    <property type="match status" value="1"/>
</dbReference>
<dbReference type="PRINTS" id="PR01466">
    <property type="entry name" value="ARGDEIMINASE"/>
</dbReference>
<comment type="caution">
    <text evidence="10">The sequence shown here is derived from an EMBL/GenBank/DDBJ whole genome shotgun (WGS) entry which is preliminary data.</text>
</comment>
<evidence type="ECO:0000256" key="2">
    <source>
        <dbReference type="ARBA" id="ARBA00005213"/>
    </source>
</evidence>
<dbReference type="PIRSF" id="PIRSF006356">
    <property type="entry name" value="Arg_deiminase"/>
    <property type="match status" value="1"/>
</dbReference>
<dbReference type="NCBIfam" id="NF002381">
    <property type="entry name" value="PRK01388.1"/>
    <property type="match status" value="1"/>
</dbReference>
<comment type="catalytic activity">
    <reaction evidence="7 8">
        <text>L-arginine + H2O = L-citrulline + NH4(+)</text>
        <dbReference type="Rhea" id="RHEA:19597"/>
        <dbReference type="ChEBI" id="CHEBI:15377"/>
        <dbReference type="ChEBI" id="CHEBI:28938"/>
        <dbReference type="ChEBI" id="CHEBI:32682"/>
        <dbReference type="ChEBI" id="CHEBI:57743"/>
        <dbReference type="EC" id="3.5.3.6"/>
    </reaction>
</comment>
<dbReference type="RefSeq" id="WP_165061386.1">
    <property type="nucleotide sequence ID" value="NZ_JAADJS010000005.1"/>
</dbReference>
<evidence type="ECO:0000256" key="1">
    <source>
        <dbReference type="ARBA" id="ARBA00004496"/>
    </source>
</evidence>
<evidence type="ECO:0000256" key="5">
    <source>
        <dbReference type="ARBA" id="ARBA00022503"/>
    </source>
</evidence>
<dbReference type="GO" id="GO:0016990">
    <property type="term" value="F:arginine deiminase activity"/>
    <property type="evidence" value="ECO:0007669"/>
    <property type="project" value="UniProtKB-UniRule"/>
</dbReference>
<organism evidence="10 11">
    <name type="scientific">Rahnella contaminans</name>
    <dbReference type="NCBI Taxonomy" id="2703882"/>
    <lineage>
        <taxon>Bacteria</taxon>
        <taxon>Pseudomonadati</taxon>
        <taxon>Pseudomonadota</taxon>
        <taxon>Gammaproteobacteria</taxon>
        <taxon>Enterobacterales</taxon>
        <taxon>Yersiniaceae</taxon>
        <taxon>Rahnella</taxon>
    </lineage>
</organism>
<dbReference type="AlphaFoldDB" id="A0A6M2B7S1"/>
<dbReference type="PANTHER" id="PTHR47271:SF2">
    <property type="entry name" value="ARGININE DEIMINASE"/>
    <property type="match status" value="1"/>
</dbReference>
<evidence type="ECO:0000256" key="3">
    <source>
        <dbReference type="ARBA" id="ARBA00010206"/>
    </source>
</evidence>
<feature type="active site" description="Amidino-cysteine intermediate" evidence="8 9">
    <location>
        <position position="396"/>
    </location>
</feature>
<dbReference type="NCBIfam" id="TIGR01078">
    <property type="entry name" value="arcA"/>
    <property type="match status" value="1"/>
</dbReference>
<evidence type="ECO:0000256" key="8">
    <source>
        <dbReference type="HAMAP-Rule" id="MF_00242"/>
    </source>
</evidence>
<evidence type="ECO:0000256" key="9">
    <source>
        <dbReference type="PIRSR" id="PIRSR006356-1"/>
    </source>
</evidence>
<keyword evidence="5 8" id="KW-0056">Arginine metabolism</keyword>
<comment type="pathway">
    <text evidence="2 8">Amino-acid degradation; L-arginine degradation via ADI pathway; carbamoyl phosphate from L-arginine: step 1/2.</text>
</comment>
<dbReference type="EC" id="3.5.3.6" evidence="8"/>
<comment type="similarity">
    <text evidence="3 8">Belongs to the arginine deiminase family.</text>
</comment>
<dbReference type="Gene3D" id="3.75.10.10">
    <property type="entry name" value="L-arginine/glycine Amidinotransferase, Chain A"/>
    <property type="match status" value="1"/>
</dbReference>
<evidence type="ECO:0000256" key="4">
    <source>
        <dbReference type="ARBA" id="ARBA00022490"/>
    </source>
</evidence>
<keyword evidence="11" id="KW-1185">Reference proteome</keyword>
<dbReference type="SUPFAM" id="SSF55909">
    <property type="entry name" value="Pentein"/>
    <property type="match status" value="1"/>
</dbReference>
<reference evidence="10 11" key="1">
    <citation type="submission" date="2020-03" db="EMBL/GenBank/DDBJ databases">
        <title>Rahnella aceri sp. nov., isoated from traditional Jeju Makgeolli.</title>
        <authorList>
            <person name="Kim I.S."/>
            <person name="Jeon D."/>
        </authorList>
    </citation>
    <scope>NUCLEOTIDE SEQUENCE [LARGE SCALE GENOMIC DNA]</scope>
    <source>
        <strain evidence="10 11">Lac-M11</strain>
    </source>
</reference>
<evidence type="ECO:0000256" key="7">
    <source>
        <dbReference type="ARBA" id="ARBA00049429"/>
    </source>
</evidence>
<keyword evidence="6 8" id="KW-0378">Hydrolase</keyword>
<dbReference type="Proteomes" id="UP000476696">
    <property type="component" value="Unassembled WGS sequence"/>
</dbReference>
<protein>
    <recommendedName>
        <fullName evidence="8">Arginine deiminase</fullName>
        <shortName evidence="8">ADI</shortName>
        <ecNumber evidence="8">3.5.3.6</ecNumber>
    </recommendedName>
    <alternativeName>
        <fullName evidence="8">Arginine dihydrolase</fullName>
        <shortName evidence="8">AD</shortName>
    </alternativeName>
</protein>
<dbReference type="Pfam" id="PF02274">
    <property type="entry name" value="ADI"/>
    <property type="match status" value="1"/>
</dbReference>
<evidence type="ECO:0000256" key="6">
    <source>
        <dbReference type="ARBA" id="ARBA00022801"/>
    </source>
</evidence>
<dbReference type="PANTHER" id="PTHR47271">
    <property type="entry name" value="ARGININE DEIMINASE"/>
    <property type="match status" value="1"/>
</dbReference>
<dbReference type="HAMAP" id="MF_00242">
    <property type="entry name" value="Arg_deiminase"/>
    <property type="match status" value="1"/>
</dbReference>
<name>A0A6M2B7S1_9GAMM</name>
<dbReference type="GO" id="GO:0019546">
    <property type="term" value="P:L-arginine deiminase pathway"/>
    <property type="evidence" value="ECO:0007669"/>
    <property type="project" value="UniProtKB-UniRule"/>
</dbReference>
<dbReference type="EMBL" id="JAADJS010000005">
    <property type="protein sequence ID" value="NGX89406.1"/>
    <property type="molecule type" value="Genomic_DNA"/>
</dbReference>
<evidence type="ECO:0000313" key="11">
    <source>
        <dbReference type="Proteomes" id="UP000476696"/>
    </source>
</evidence>
<evidence type="ECO:0000313" key="10">
    <source>
        <dbReference type="EMBL" id="NGX89406.1"/>
    </source>
</evidence>
<keyword evidence="4 8" id="KW-0963">Cytoplasm</keyword>
<gene>
    <name evidence="8 10" type="primary">arcA</name>
    <name evidence="10" type="ORF">GW579_20175</name>
</gene>
<dbReference type="UniPathway" id="UPA00254">
    <property type="reaction ID" value="UER00364"/>
</dbReference>
<dbReference type="InterPro" id="IPR003876">
    <property type="entry name" value="Arg_deiminase"/>
</dbReference>
<dbReference type="GO" id="GO:0005737">
    <property type="term" value="C:cytoplasm"/>
    <property type="evidence" value="ECO:0007669"/>
    <property type="project" value="UniProtKB-SubCell"/>
</dbReference>
<dbReference type="Gene3D" id="1.10.3930.10">
    <property type="entry name" value="Arginine deiminase"/>
    <property type="match status" value="1"/>
</dbReference>
<sequence length="406" mass="46177">MKRHYVGSEIGQLHSVMLHRPNLSLQRLTPSNCQELLFDDVLSVERAGKEHDVFSQTLRQQGVEVLLLTDLLTETLDNREAKDWLLNMQISDYRLGPQFAEEIRGWLADLPHRQTARFMSGGLTYNEIPSTIHNMVVDTHMANDFIIKPLPNHLFTRDTSCWIYNGVSVNPMAKAARKRETNNLRAIYRWHPLFSDNEFITYFGDDDFNYDHATLEGGDVLVIGRGAVLIGMSERTTPQGVEFLARSLFKHQQATKVIALELPKHRACMHLDTVMTHIDIDTFSVYPEVVRDTTQCWTLTDDGRGGLRRQEEPHFLKAIEKALGLDEVKLITTGGDSFEAEREQWNDANNVLTVRPGVVIGYERNTWTNEKYDKAGITVLPIPGDELGRGRGGARCMSCPLERDDI</sequence>
<proteinExistence type="inferred from homology"/>